<name>A0A0P0X3H9_ORYSJ</name>
<dbReference type="PaxDb" id="39947-A0A0P0X3H9"/>
<dbReference type="Gramene" id="Os07t0184500-01">
    <property type="protein sequence ID" value="Os07t0184500-01"/>
    <property type="gene ID" value="Os07g0184500"/>
</dbReference>
<proteinExistence type="predicted"/>
<evidence type="ECO:0000313" key="1">
    <source>
        <dbReference type="EMBL" id="BAT00350.1"/>
    </source>
</evidence>
<protein>
    <submittedName>
        <fullName evidence="1">Os07g0184500 protein</fullName>
    </submittedName>
</protein>
<organism evidence="1 2">
    <name type="scientific">Oryza sativa subsp. japonica</name>
    <name type="common">Rice</name>
    <dbReference type="NCBI Taxonomy" id="39947"/>
    <lineage>
        <taxon>Eukaryota</taxon>
        <taxon>Viridiplantae</taxon>
        <taxon>Streptophyta</taxon>
        <taxon>Embryophyta</taxon>
        <taxon>Tracheophyta</taxon>
        <taxon>Spermatophyta</taxon>
        <taxon>Magnoliopsida</taxon>
        <taxon>Liliopsida</taxon>
        <taxon>Poales</taxon>
        <taxon>Poaceae</taxon>
        <taxon>BOP clade</taxon>
        <taxon>Oryzoideae</taxon>
        <taxon>Oryzeae</taxon>
        <taxon>Oryzinae</taxon>
        <taxon>Oryza</taxon>
        <taxon>Oryza sativa</taxon>
    </lineage>
</organism>
<dbReference type="Proteomes" id="UP000059680">
    <property type="component" value="Chromosome 7"/>
</dbReference>
<dbReference type="AlphaFoldDB" id="A0A0P0X3H9"/>
<reference evidence="1 2" key="3">
    <citation type="journal article" date="2013" name="Rice">
        <title>Improvement of the Oryza sativa Nipponbare reference genome using next generation sequence and optical map data.</title>
        <authorList>
            <person name="Kawahara Y."/>
            <person name="de la Bastide M."/>
            <person name="Hamilton J.P."/>
            <person name="Kanamori H."/>
            <person name="McCombie W.R."/>
            <person name="Ouyang S."/>
            <person name="Schwartz D.C."/>
            <person name="Tanaka T."/>
            <person name="Wu J."/>
            <person name="Zhou S."/>
            <person name="Childs K.L."/>
            <person name="Davidson R.M."/>
            <person name="Lin H."/>
            <person name="Quesada-Ocampo L."/>
            <person name="Vaillancourt B."/>
            <person name="Sakai H."/>
            <person name="Lee S.S."/>
            <person name="Kim J."/>
            <person name="Numa H."/>
            <person name="Itoh T."/>
            <person name="Buell C.R."/>
            <person name="Matsumoto T."/>
        </authorList>
    </citation>
    <scope>NUCLEOTIDE SEQUENCE [LARGE SCALE GENOMIC DNA]</scope>
    <source>
        <strain evidence="2">cv. Nipponbare</strain>
    </source>
</reference>
<accession>A0A0P0X3H9</accession>
<dbReference type="InParanoid" id="A0A0P0X3H9"/>
<reference evidence="1 2" key="2">
    <citation type="journal article" date="2013" name="Plant Cell Physiol.">
        <title>Rice Annotation Project Database (RAP-DB): an integrative and interactive database for rice genomics.</title>
        <authorList>
            <person name="Sakai H."/>
            <person name="Lee S.S."/>
            <person name="Tanaka T."/>
            <person name="Numa H."/>
            <person name="Kim J."/>
            <person name="Kawahara Y."/>
            <person name="Wakimoto H."/>
            <person name="Yang C.C."/>
            <person name="Iwamoto M."/>
            <person name="Abe T."/>
            <person name="Yamada Y."/>
            <person name="Muto A."/>
            <person name="Inokuchi H."/>
            <person name="Ikemura T."/>
            <person name="Matsumoto T."/>
            <person name="Sasaki T."/>
            <person name="Itoh T."/>
        </authorList>
    </citation>
    <scope>NUCLEOTIDE SEQUENCE [LARGE SCALE GENOMIC DNA]</scope>
    <source>
        <strain evidence="2">cv. Nipponbare</strain>
    </source>
</reference>
<reference evidence="2" key="1">
    <citation type="journal article" date="2005" name="Nature">
        <title>The map-based sequence of the rice genome.</title>
        <authorList>
            <consortium name="International rice genome sequencing project (IRGSP)"/>
            <person name="Matsumoto T."/>
            <person name="Wu J."/>
            <person name="Kanamori H."/>
            <person name="Katayose Y."/>
            <person name="Fujisawa M."/>
            <person name="Namiki N."/>
            <person name="Mizuno H."/>
            <person name="Yamamoto K."/>
            <person name="Antonio B.A."/>
            <person name="Baba T."/>
            <person name="Sakata K."/>
            <person name="Nagamura Y."/>
            <person name="Aoki H."/>
            <person name="Arikawa K."/>
            <person name="Arita K."/>
            <person name="Bito T."/>
            <person name="Chiden Y."/>
            <person name="Fujitsuka N."/>
            <person name="Fukunaka R."/>
            <person name="Hamada M."/>
            <person name="Harada C."/>
            <person name="Hayashi A."/>
            <person name="Hijishita S."/>
            <person name="Honda M."/>
            <person name="Hosokawa S."/>
            <person name="Ichikawa Y."/>
            <person name="Idonuma A."/>
            <person name="Iijima M."/>
            <person name="Ikeda M."/>
            <person name="Ikeno M."/>
            <person name="Ito K."/>
            <person name="Ito S."/>
            <person name="Ito T."/>
            <person name="Ito Y."/>
            <person name="Ito Y."/>
            <person name="Iwabuchi A."/>
            <person name="Kamiya K."/>
            <person name="Karasawa W."/>
            <person name="Kurita K."/>
            <person name="Katagiri S."/>
            <person name="Kikuta A."/>
            <person name="Kobayashi H."/>
            <person name="Kobayashi N."/>
            <person name="Machita K."/>
            <person name="Maehara T."/>
            <person name="Masukawa M."/>
            <person name="Mizubayashi T."/>
            <person name="Mukai Y."/>
            <person name="Nagasaki H."/>
            <person name="Nagata Y."/>
            <person name="Naito S."/>
            <person name="Nakashima M."/>
            <person name="Nakama Y."/>
            <person name="Nakamichi Y."/>
            <person name="Nakamura M."/>
            <person name="Meguro A."/>
            <person name="Negishi M."/>
            <person name="Ohta I."/>
            <person name="Ohta T."/>
            <person name="Okamoto M."/>
            <person name="Ono N."/>
            <person name="Saji S."/>
            <person name="Sakaguchi M."/>
            <person name="Sakai K."/>
            <person name="Shibata M."/>
            <person name="Shimokawa T."/>
            <person name="Song J."/>
            <person name="Takazaki Y."/>
            <person name="Terasawa K."/>
            <person name="Tsugane M."/>
            <person name="Tsuji K."/>
            <person name="Ueda S."/>
            <person name="Waki K."/>
            <person name="Yamagata H."/>
            <person name="Yamamoto M."/>
            <person name="Yamamoto S."/>
            <person name="Yamane H."/>
            <person name="Yoshiki S."/>
            <person name="Yoshihara R."/>
            <person name="Yukawa K."/>
            <person name="Zhong H."/>
            <person name="Yano M."/>
            <person name="Yuan Q."/>
            <person name="Ouyang S."/>
            <person name="Liu J."/>
            <person name="Jones K.M."/>
            <person name="Gansberger K."/>
            <person name="Moffat K."/>
            <person name="Hill J."/>
            <person name="Bera J."/>
            <person name="Fadrosh D."/>
            <person name="Jin S."/>
            <person name="Johri S."/>
            <person name="Kim M."/>
            <person name="Overton L."/>
            <person name="Reardon M."/>
            <person name="Tsitrin T."/>
            <person name="Vuong H."/>
            <person name="Weaver B."/>
            <person name="Ciecko A."/>
            <person name="Tallon L."/>
            <person name="Jackson J."/>
            <person name="Pai G."/>
            <person name="Aken S.V."/>
            <person name="Utterback T."/>
            <person name="Reidmuller S."/>
            <person name="Feldblyum T."/>
            <person name="Hsiao J."/>
            <person name="Zismann V."/>
            <person name="Iobst S."/>
            <person name="de Vazeille A.R."/>
            <person name="Buell C.R."/>
            <person name="Ying K."/>
            <person name="Li Y."/>
            <person name="Lu T."/>
            <person name="Huang Y."/>
            <person name="Zhao Q."/>
            <person name="Feng Q."/>
            <person name="Zhang L."/>
            <person name="Zhu J."/>
            <person name="Weng Q."/>
            <person name="Mu J."/>
            <person name="Lu Y."/>
            <person name="Fan D."/>
            <person name="Liu Y."/>
            <person name="Guan J."/>
            <person name="Zhang Y."/>
            <person name="Yu S."/>
            <person name="Liu X."/>
            <person name="Zhang Y."/>
            <person name="Hong G."/>
            <person name="Han B."/>
            <person name="Choisne N."/>
            <person name="Demange N."/>
            <person name="Orjeda G."/>
            <person name="Samain S."/>
            <person name="Cattolico L."/>
            <person name="Pelletier E."/>
            <person name="Couloux A."/>
            <person name="Segurens B."/>
            <person name="Wincker P."/>
            <person name="D'Hont A."/>
            <person name="Scarpelli C."/>
            <person name="Weissenbach J."/>
            <person name="Salanoubat M."/>
            <person name="Quetier F."/>
            <person name="Yu Y."/>
            <person name="Kim H.R."/>
            <person name="Rambo T."/>
            <person name="Currie J."/>
            <person name="Collura K."/>
            <person name="Luo M."/>
            <person name="Yang T."/>
            <person name="Ammiraju J.S.S."/>
            <person name="Engler F."/>
            <person name="Soderlund C."/>
            <person name="Wing R.A."/>
            <person name="Palmer L.E."/>
            <person name="de la Bastide M."/>
            <person name="Spiegel L."/>
            <person name="Nascimento L."/>
            <person name="Zutavern T."/>
            <person name="O'Shaughnessy A."/>
            <person name="Dike S."/>
            <person name="Dedhia N."/>
            <person name="Preston R."/>
            <person name="Balija V."/>
            <person name="McCombie W.R."/>
            <person name="Chow T."/>
            <person name="Chen H."/>
            <person name="Chung M."/>
            <person name="Chen C."/>
            <person name="Shaw J."/>
            <person name="Wu H."/>
            <person name="Hsiao K."/>
            <person name="Chao Y."/>
            <person name="Chu M."/>
            <person name="Cheng C."/>
            <person name="Hour A."/>
            <person name="Lee P."/>
            <person name="Lin S."/>
            <person name="Lin Y."/>
            <person name="Liou J."/>
            <person name="Liu S."/>
            <person name="Hsing Y."/>
            <person name="Raghuvanshi S."/>
            <person name="Mohanty A."/>
            <person name="Bharti A.K."/>
            <person name="Gaur A."/>
            <person name="Gupta V."/>
            <person name="Kumar D."/>
            <person name="Ravi V."/>
            <person name="Vij S."/>
            <person name="Kapur A."/>
            <person name="Khurana P."/>
            <person name="Khurana P."/>
            <person name="Khurana J.P."/>
            <person name="Tyagi A.K."/>
            <person name="Gaikwad K."/>
            <person name="Singh A."/>
            <person name="Dalal V."/>
            <person name="Srivastava S."/>
            <person name="Dixit A."/>
            <person name="Pal A.K."/>
            <person name="Ghazi I.A."/>
            <person name="Yadav M."/>
            <person name="Pandit A."/>
            <person name="Bhargava A."/>
            <person name="Sureshbabu K."/>
            <person name="Batra K."/>
            <person name="Sharma T.R."/>
            <person name="Mohapatra T."/>
            <person name="Singh N.K."/>
            <person name="Messing J."/>
            <person name="Nelson A.B."/>
            <person name="Fuks G."/>
            <person name="Kavchok S."/>
            <person name="Keizer G."/>
            <person name="Linton E."/>
            <person name="Llaca V."/>
            <person name="Song R."/>
            <person name="Tanyolac B."/>
            <person name="Young S."/>
            <person name="Ho-Il K."/>
            <person name="Hahn J.H."/>
            <person name="Sangsakoo G."/>
            <person name="Vanavichit A."/>
            <person name="de Mattos Luiz.A.T."/>
            <person name="Zimmer P.D."/>
            <person name="Malone G."/>
            <person name="Dellagostin O."/>
            <person name="de Oliveira A.C."/>
            <person name="Bevan M."/>
            <person name="Bancroft I."/>
            <person name="Minx P."/>
            <person name="Cordum H."/>
            <person name="Wilson R."/>
            <person name="Cheng Z."/>
            <person name="Jin W."/>
            <person name="Jiang J."/>
            <person name="Leong S.A."/>
            <person name="Iwama H."/>
            <person name="Gojobori T."/>
            <person name="Itoh T."/>
            <person name="Niimura Y."/>
            <person name="Fujii Y."/>
            <person name="Habara T."/>
            <person name="Sakai H."/>
            <person name="Sato Y."/>
            <person name="Wilson G."/>
            <person name="Kumar K."/>
            <person name="McCouch S."/>
            <person name="Juretic N."/>
            <person name="Hoen D."/>
            <person name="Wright S."/>
            <person name="Bruskiewich R."/>
            <person name="Bureau T."/>
            <person name="Miyao A."/>
            <person name="Hirochika H."/>
            <person name="Nishikawa T."/>
            <person name="Kadowaki K."/>
            <person name="Sugiura M."/>
            <person name="Burr B."/>
            <person name="Sasaki T."/>
        </authorList>
    </citation>
    <scope>NUCLEOTIDE SEQUENCE [LARGE SCALE GENOMIC DNA]</scope>
    <source>
        <strain evidence="2">cv. Nipponbare</strain>
    </source>
</reference>
<evidence type="ECO:0000313" key="2">
    <source>
        <dbReference type="Proteomes" id="UP000059680"/>
    </source>
</evidence>
<dbReference type="EMBL" id="AP014963">
    <property type="protein sequence ID" value="BAT00350.1"/>
    <property type="molecule type" value="Genomic_DNA"/>
</dbReference>
<gene>
    <name evidence="1" type="ordered locus">Os07g0184500</name>
    <name evidence="1" type="ORF">OSNPB_070184500</name>
</gene>
<sequence>MHKSVAYFSTSQYIDVPNEHEHFSFRYMKLKNEVTVVWLATFPGYKSISLDMEHALYGLLLIGCLDIT</sequence>
<keyword evidence="2" id="KW-1185">Reference proteome</keyword>